<gene>
    <name evidence="2" type="ORF">g.26165</name>
</gene>
<dbReference type="EMBL" id="GEBQ01005578">
    <property type="protein sequence ID" value="JAT34399.1"/>
    <property type="molecule type" value="Transcribed_RNA"/>
</dbReference>
<accession>A0A1B6MES8</accession>
<feature type="chain" id="PRO_5008588119" description="Reelin domain-containing protein" evidence="1">
    <location>
        <begin position="21"/>
        <end position="140"/>
    </location>
</feature>
<evidence type="ECO:0000256" key="1">
    <source>
        <dbReference type="SAM" id="SignalP"/>
    </source>
</evidence>
<protein>
    <recommendedName>
        <fullName evidence="3">Reelin domain-containing protein</fullName>
    </recommendedName>
</protein>
<proteinExistence type="predicted"/>
<organism evidence="2">
    <name type="scientific">Graphocephala atropunctata</name>
    <dbReference type="NCBI Taxonomy" id="36148"/>
    <lineage>
        <taxon>Eukaryota</taxon>
        <taxon>Metazoa</taxon>
        <taxon>Ecdysozoa</taxon>
        <taxon>Arthropoda</taxon>
        <taxon>Hexapoda</taxon>
        <taxon>Insecta</taxon>
        <taxon>Pterygota</taxon>
        <taxon>Neoptera</taxon>
        <taxon>Paraneoptera</taxon>
        <taxon>Hemiptera</taxon>
        <taxon>Auchenorrhyncha</taxon>
        <taxon>Membracoidea</taxon>
        <taxon>Cicadellidae</taxon>
        <taxon>Cicadellinae</taxon>
        <taxon>Cicadellini</taxon>
        <taxon>Graphocephala</taxon>
    </lineage>
</organism>
<dbReference type="AlphaFoldDB" id="A0A1B6MES8"/>
<keyword evidence="1" id="KW-0732">Signal</keyword>
<evidence type="ECO:0000313" key="2">
    <source>
        <dbReference type="EMBL" id="JAT34399.1"/>
    </source>
</evidence>
<feature type="signal peptide" evidence="1">
    <location>
        <begin position="1"/>
        <end position="20"/>
    </location>
</feature>
<evidence type="ECO:0008006" key="3">
    <source>
        <dbReference type="Google" id="ProtNLM"/>
    </source>
</evidence>
<sequence>MNSLALWLLVSAAMVALSSASKGIPSYVTGEYNSHTKYIFKKSLTNHFDKGALVIHFNTCHDYRFDIDKIVVTTTNGKSVHGKLVAGGLNTFFFGLKLTGKGQVYYDVEVWATWEDEEAVVDSGTMLTFKTYHPCANPKN</sequence>
<name>A0A1B6MES8_9HEMI</name>
<reference evidence="2" key="1">
    <citation type="submission" date="2015-11" db="EMBL/GenBank/DDBJ databases">
        <title>De novo transcriptome assembly of four potential Pierce s Disease insect vectors from Arizona vineyards.</title>
        <authorList>
            <person name="Tassone E.E."/>
        </authorList>
    </citation>
    <scope>NUCLEOTIDE SEQUENCE</scope>
</reference>